<evidence type="ECO:0000313" key="1">
    <source>
        <dbReference type="EMBL" id="TSD13748.1"/>
    </source>
</evidence>
<accession>A0A554N8M9</accession>
<dbReference type="RefSeq" id="WP_144262271.1">
    <property type="nucleotide sequence ID" value="NZ_QMDX01000006.1"/>
</dbReference>
<evidence type="ECO:0000313" key="2">
    <source>
        <dbReference type="Proteomes" id="UP000319894"/>
    </source>
</evidence>
<dbReference type="InterPro" id="IPR055549">
    <property type="entry name" value="DUF7125"/>
</dbReference>
<name>A0A554N8M9_9EURY</name>
<gene>
    <name evidence="1" type="ORF">DP107_11315</name>
</gene>
<keyword evidence="2" id="KW-1185">Reference proteome</keyword>
<reference evidence="1 2" key="1">
    <citation type="submission" date="2018-06" db="EMBL/GenBank/DDBJ databases">
        <title>Natronomonas sp. F16-60 a new haloarchaeon isolated from a solar saltern of Isla Cristina, Huelva, Spain.</title>
        <authorList>
            <person name="Duran-Viseras A."/>
            <person name="Sanchez-Porro C."/>
            <person name="Ventosa A."/>
        </authorList>
    </citation>
    <scope>NUCLEOTIDE SEQUENCE [LARGE SCALE GENOMIC DNA]</scope>
    <source>
        <strain evidence="1 2">F16-60</strain>
    </source>
</reference>
<dbReference type="InParanoid" id="A0A554N8M9"/>
<dbReference type="SUPFAM" id="SSF52540">
    <property type="entry name" value="P-loop containing nucleoside triphosphate hydrolases"/>
    <property type="match status" value="1"/>
</dbReference>
<dbReference type="Pfam" id="PF23442">
    <property type="entry name" value="DUF7125"/>
    <property type="match status" value="1"/>
</dbReference>
<dbReference type="OrthoDB" id="234719at2157"/>
<organism evidence="1 2">
    <name type="scientific">Haloglomus irregulare</name>
    <dbReference type="NCBI Taxonomy" id="2234134"/>
    <lineage>
        <taxon>Archaea</taxon>
        <taxon>Methanobacteriati</taxon>
        <taxon>Methanobacteriota</taxon>
        <taxon>Stenosarchaea group</taxon>
        <taxon>Halobacteria</taxon>
        <taxon>Halobacteriales</taxon>
        <taxon>Natronomonadaceae</taxon>
        <taxon>Haloglomus</taxon>
    </lineage>
</organism>
<dbReference type="Gene3D" id="3.40.50.300">
    <property type="entry name" value="P-loop containing nucleotide triphosphate hydrolases"/>
    <property type="match status" value="1"/>
</dbReference>
<comment type="caution">
    <text evidence="1">The sequence shown here is derived from an EMBL/GenBank/DDBJ whole genome shotgun (WGS) entry which is preliminary data.</text>
</comment>
<dbReference type="InterPro" id="IPR027417">
    <property type="entry name" value="P-loop_NTPase"/>
</dbReference>
<dbReference type="AlphaFoldDB" id="A0A554N8M9"/>
<dbReference type="Proteomes" id="UP000319894">
    <property type="component" value="Unassembled WGS sequence"/>
</dbReference>
<protein>
    <recommendedName>
        <fullName evidence="3">RecA-superfamily ATPase, KaiC/GvpD/RAD55 family</fullName>
    </recommendedName>
</protein>
<evidence type="ECO:0008006" key="3">
    <source>
        <dbReference type="Google" id="ProtNLM"/>
    </source>
</evidence>
<proteinExistence type="predicted"/>
<sequence length="218" mass="23206">MSEKRLSTGIGGLDRALDGGVPPGSLVAVTAEADSPAERIPYAFAEAHPARYYSTLRPGGVVDEAMTAAAGGLDGFDFRDGEETPTRVQDAREGDLLQGPGDRFASLSAGETVVVDPVNTLERADRGAYRAFLESLTGGLRSAGGIGVLHAQDVPETPASRELTLALADVTLDLRMLVDDRVAWELVVTKFRRGDVPTEPLAIVFDDGVRVDETRELR</sequence>
<dbReference type="EMBL" id="QMDX01000006">
    <property type="protein sequence ID" value="TSD13748.1"/>
    <property type="molecule type" value="Genomic_DNA"/>
</dbReference>